<dbReference type="EMBL" id="CACVAP010000026">
    <property type="protein sequence ID" value="CAA6799773.1"/>
    <property type="molecule type" value="Genomic_DNA"/>
</dbReference>
<feature type="region of interest" description="Disordered" evidence="2">
    <location>
        <begin position="1"/>
        <end position="21"/>
    </location>
</feature>
<dbReference type="InterPro" id="IPR000525">
    <property type="entry name" value="Initiator_Rep_WH1"/>
</dbReference>
<dbReference type="Pfam" id="PF21205">
    <property type="entry name" value="Rep3_C"/>
    <property type="match status" value="1"/>
</dbReference>
<evidence type="ECO:0000259" key="3">
    <source>
        <dbReference type="Pfam" id="PF01051"/>
    </source>
</evidence>
<name>A0A6S6SAY2_9BACT</name>
<dbReference type="Gene3D" id="1.10.10.10">
    <property type="entry name" value="Winged helix-like DNA-binding domain superfamily/Winged helix DNA-binding domain"/>
    <property type="match status" value="2"/>
</dbReference>
<dbReference type="AlphaFoldDB" id="A0A6S6SAY2"/>
<dbReference type="InterPro" id="IPR036390">
    <property type="entry name" value="WH_DNA-bd_sf"/>
</dbReference>
<feature type="domain" description="Initiator Rep protein WH1" evidence="3">
    <location>
        <begin position="30"/>
        <end position="169"/>
    </location>
</feature>
<comment type="similarity">
    <text evidence="1">Belongs to the initiator RepB protein family.</text>
</comment>
<organism evidence="4">
    <name type="scientific">uncultured Sulfurovum sp</name>
    <dbReference type="NCBI Taxonomy" id="269237"/>
    <lineage>
        <taxon>Bacteria</taxon>
        <taxon>Pseudomonadati</taxon>
        <taxon>Campylobacterota</taxon>
        <taxon>Epsilonproteobacteria</taxon>
        <taxon>Campylobacterales</taxon>
        <taxon>Sulfurovaceae</taxon>
        <taxon>Sulfurovum</taxon>
        <taxon>environmental samples</taxon>
    </lineage>
</organism>
<evidence type="ECO:0000256" key="1">
    <source>
        <dbReference type="ARBA" id="ARBA00038283"/>
    </source>
</evidence>
<gene>
    <name evidence="4" type="ORF">HELGO_WM11960</name>
</gene>
<evidence type="ECO:0000256" key="2">
    <source>
        <dbReference type="SAM" id="MobiDB-lite"/>
    </source>
</evidence>
<dbReference type="SUPFAM" id="SSF46785">
    <property type="entry name" value="Winged helix' DNA-binding domain"/>
    <property type="match status" value="2"/>
</dbReference>
<sequence>MTRTEWKRKKKEELEAQKKETKAKPIQKINNSFIENVIHDSNVTALKTVWYLSSILEDFDTTKDMVTVTIDLRKMLNYTNLNAQDIRENFKNMQKTSITFINEEEEWEEYITLIPRVEFVWGKKIIHIDIYSKIAKLIIDVKKRYTLLNTSELMKLKKKHSLRLLPILKMIQSNNEETKQKKTYVLDEFNELFGTNYKNLTDIERNILLPAKKELEHHKIQSFKHEINFDNLGKGRPKAISITIEPTVTTS</sequence>
<dbReference type="Pfam" id="PF01051">
    <property type="entry name" value="Rep3_N"/>
    <property type="match status" value="1"/>
</dbReference>
<evidence type="ECO:0000313" key="4">
    <source>
        <dbReference type="EMBL" id="CAA6799773.1"/>
    </source>
</evidence>
<protein>
    <recommendedName>
        <fullName evidence="3">Initiator Rep protein WH1 domain-containing protein</fullName>
    </recommendedName>
</protein>
<proteinExistence type="inferred from homology"/>
<dbReference type="GO" id="GO:0003887">
    <property type="term" value="F:DNA-directed DNA polymerase activity"/>
    <property type="evidence" value="ECO:0007669"/>
    <property type="project" value="InterPro"/>
</dbReference>
<feature type="compositionally biased region" description="Basic residues" evidence="2">
    <location>
        <begin position="1"/>
        <end position="10"/>
    </location>
</feature>
<accession>A0A6S6SAY2</accession>
<reference evidence="4" key="1">
    <citation type="submission" date="2020-01" db="EMBL/GenBank/DDBJ databases">
        <authorList>
            <person name="Meier V. D."/>
            <person name="Meier V D."/>
        </authorList>
    </citation>
    <scope>NUCLEOTIDE SEQUENCE</scope>
    <source>
        <strain evidence="4">HLG_WM_MAG_06</strain>
    </source>
</reference>
<dbReference type="GO" id="GO:0006270">
    <property type="term" value="P:DNA replication initiation"/>
    <property type="evidence" value="ECO:0007669"/>
    <property type="project" value="InterPro"/>
</dbReference>
<dbReference type="InterPro" id="IPR036388">
    <property type="entry name" value="WH-like_DNA-bd_sf"/>
</dbReference>
<feature type="compositionally biased region" description="Basic and acidic residues" evidence="2">
    <location>
        <begin position="11"/>
        <end position="21"/>
    </location>
</feature>